<dbReference type="Pfam" id="PF04055">
    <property type="entry name" value="Radical_SAM"/>
    <property type="match status" value="1"/>
</dbReference>
<dbReference type="GO" id="GO:0006779">
    <property type="term" value="P:porphyrin-containing compound biosynthetic process"/>
    <property type="evidence" value="ECO:0007669"/>
    <property type="project" value="InterPro"/>
</dbReference>
<feature type="domain" description="Radical SAM core" evidence="11">
    <location>
        <begin position="1"/>
        <end position="224"/>
    </location>
</feature>
<dbReference type="AlphaFoldDB" id="F2LVT8"/>
<dbReference type="GO" id="GO:0046872">
    <property type="term" value="F:metal ion binding"/>
    <property type="evidence" value="ECO:0007669"/>
    <property type="project" value="UniProtKB-UniRule"/>
</dbReference>
<organism evidence="12 13">
    <name type="scientific">Hippea maritima (strain ATCC 700847 / DSM 10411 / MH2)</name>
    <dbReference type="NCBI Taxonomy" id="760142"/>
    <lineage>
        <taxon>Bacteria</taxon>
        <taxon>Pseudomonadati</taxon>
        <taxon>Campylobacterota</taxon>
        <taxon>Desulfurellia</taxon>
        <taxon>Desulfurellales</taxon>
        <taxon>Hippeaceae</taxon>
        <taxon>Hippea</taxon>
    </lineage>
</organism>
<dbReference type="HOGENOM" id="CLU_027579_2_2_7"/>
<evidence type="ECO:0000256" key="9">
    <source>
        <dbReference type="ARBA" id="ARBA00023186"/>
    </source>
</evidence>
<evidence type="ECO:0000313" key="12">
    <source>
        <dbReference type="EMBL" id="AEA33872.1"/>
    </source>
</evidence>
<dbReference type="Proteomes" id="UP000008139">
    <property type="component" value="Chromosome"/>
</dbReference>
<dbReference type="STRING" id="760142.Hipma_0902"/>
<keyword evidence="9 10" id="KW-0143">Chaperone</keyword>
<dbReference type="NCBIfam" id="TIGR00539">
    <property type="entry name" value="hemN_rel"/>
    <property type="match status" value="1"/>
</dbReference>
<dbReference type="SUPFAM" id="SSF102114">
    <property type="entry name" value="Radical SAM enzymes"/>
    <property type="match status" value="1"/>
</dbReference>
<keyword evidence="10" id="KW-0963">Cytoplasm</keyword>
<keyword evidence="7 10" id="KW-0408">Iron</keyword>
<dbReference type="SFLD" id="SFLDG01065">
    <property type="entry name" value="anaerobic_coproporphyrinogen-I"/>
    <property type="match status" value="1"/>
</dbReference>
<keyword evidence="10" id="KW-0004">4Fe-4S</keyword>
<dbReference type="GO" id="GO:0005737">
    <property type="term" value="C:cytoplasm"/>
    <property type="evidence" value="ECO:0007669"/>
    <property type="project" value="UniProtKB-SubCell"/>
</dbReference>
<dbReference type="CDD" id="cd01335">
    <property type="entry name" value="Radical_SAM"/>
    <property type="match status" value="1"/>
</dbReference>
<dbReference type="InterPro" id="IPR006638">
    <property type="entry name" value="Elp3/MiaA/NifB-like_rSAM"/>
</dbReference>
<evidence type="ECO:0000256" key="2">
    <source>
        <dbReference type="ARBA" id="ARBA00006100"/>
    </source>
</evidence>
<evidence type="ECO:0000313" key="13">
    <source>
        <dbReference type="Proteomes" id="UP000008139"/>
    </source>
</evidence>
<dbReference type="EMBL" id="CP002606">
    <property type="protein sequence ID" value="AEA33872.1"/>
    <property type="molecule type" value="Genomic_DNA"/>
</dbReference>
<dbReference type="FunCoup" id="F2LVT8">
    <property type="interactions" value="445"/>
</dbReference>
<dbReference type="PANTHER" id="PTHR13932:SF5">
    <property type="entry name" value="RADICAL S-ADENOSYL METHIONINE DOMAIN-CONTAINING PROTEIN 1, MITOCHONDRIAL"/>
    <property type="match status" value="1"/>
</dbReference>
<reference evidence="12 13" key="1">
    <citation type="journal article" date="2011" name="Stand. Genomic Sci.">
        <title>Complete genome sequence of the thermophilic sulfur-reducer Hippea maritima type strain (MH(2)).</title>
        <authorList>
            <person name="Huntemann M."/>
            <person name="Lu M."/>
            <person name="Nolan M."/>
            <person name="Lapidus A."/>
            <person name="Lucas S."/>
            <person name="Hammon N."/>
            <person name="Deshpande S."/>
            <person name="Cheng J.F."/>
            <person name="Tapia R."/>
            <person name="Han C."/>
            <person name="Goodwin L."/>
            <person name="Pitluck S."/>
            <person name="Liolios K."/>
            <person name="Pagani I."/>
            <person name="Ivanova N."/>
            <person name="Ovchinikova G."/>
            <person name="Pati A."/>
            <person name="Chen A."/>
            <person name="Palaniappan K."/>
            <person name="Land M."/>
            <person name="Hauser L."/>
            <person name="Jeffries C.D."/>
            <person name="Detter J.C."/>
            <person name="Brambilla E.M."/>
            <person name="Rohde M."/>
            <person name="Spring S."/>
            <person name="Goker M."/>
            <person name="Woyke T."/>
            <person name="Bristow J."/>
            <person name="Eisen J.A."/>
            <person name="Markowitz V."/>
            <person name="Hugenholtz P."/>
            <person name="Kyrpides N.C."/>
            <person name="Klenk H.P."/>
            <person name="Mavromatis K."/>
        </authorList>
    </citation>
    <scope>NUCLEOTIDE SEQUENCE [LARGE SCALE GENOMIC DNA]</scope>
    <source>
        <strain evidence="13">ATCC 700847 / DSM 10411 / MH2</strain>
    </source>
</reference>
<keyword evidence="5 10" id="KW-0949">S-adenosyl-L-methionine</keyword>
<dbReference type="GO" id="GO:0051539">
    <property type="term" value="F:4 iron, 4 sulfur cluster binding"/>
    <property type="evidence" value="ECO:0007669"/>
    <property type="project" value="UniProtKB-UniRule"/>
</dbReference>
<keyword evidence="4 10" id="KW-0349">Heme</keyword>
<evidence type="ECO:0000256" key="6">
    <source>
        <dbReference type="ARBA" id="ARBA00022723"/>
    </source>
</evidence>
<sequence>MNDIYFYFHIPFCYKKCPYCSFVSFEKRFNEIDGYVDAVIREIRGFNSDKTVKTVYFGGGTPSILKLNQIERVLNEVYKRFRCDIDEITFETIPLLKGNYLKGLKSLGINRLSIGVQSFNDRKLKILGRIHNKKESLSAVEKALAVGFRNISVDLIYGVGETLDELMYDLDITCKLDIKHVSIYMLSIEEGSEFFKMGFKSSNEEDIEEFYLKLCEVLSKNGFEQYEISNFSKKGFRSKHNNAYWLGYDYKGFGVSASSFLSGKRIKNSSNLYEFVKNPLGSYIVEEELEGIELAKEMFILGLRLKEGIDLKVFKDRYGVDVESLFKYEIDKFIKSGFLKKENGRLFLSSPRAMLVSNAIFSEFI</sequence>
<evidence type="ECO:0000256" key="7">
    <source>
        <dbReference type="ARBA" id="ARBA00023004"/>
    </source>
</evidence>
<dbReference type="GO" id="GO:0004109">
    <property type="term" value="F:coproporphyrinogen oxidase activity"/>
    <property type="evidence" value="ECO:0007669"/>
    <property type="project" value="InterPro"/>
</dbReference>
<dbReference type="SFLD" id="SFLDF00562">
    <property type="entry name" value="HemN-like__clustered_with_heat"/>
    <property type="match status" value="1"/>
</dbReference>
<dbReference type="InterPro" id="IPR034505">
    <property type="entry name" value="Coproporphyrinogen-III_oxidase"/>
</dbReference>
<keyword evidence="8 10" id="KW-0411">Iron-sulfur</keyword>
<keyword evidence="6 10" id="KW-0479">Metal-binding</keyword>
<dbReference type="eggNOG" id="COG0635">
    <property type="taxonomic scope" value="Bacteria"/>
</dbReference>
<reference evidence="13" key="2">
    <citation type="submission" date="2011-03" db="EMBL/GenBank/DDBJ databases">
        <title>The complete genome of Hippea maritima DSM 10411.</title>
        <authorList>
            <consortium name="US DOE Joint Genome Institute (JGI-PGF)"/>
            <person name="Lucas S."/>
            <person name="Copeland A."/>
            <person name="Lapidus A."/>
            <person name="Bruce D."/>
            <person name="Goodwin L."/>
            <person name="Pitluck S."/>
            <person name="Peters L."/>
            <person name="Kyrpides N."/>
            <person name="Mavromatis K."/>
            <person name="Pagani I."/>
            <person name="Ivanova N."/>
            <person name="Mikhailova N."/>
            <person name="Lu M."/>
            <person name="Detter J.C."/>
            <person name="Tapia R."/>
            <person name="Han C."/>
            <person name="Land M."/>
            <person name="Hauser L."/>
            <person name="Markowitz V."/>
            <person name="Cheng J.-F."/>
            <person name="Hugenholtz P."/>
            <person name="Woyke T."/>
            <person name="Wu D."/>
            <person name="Spring S."/>
            <person name="Schroeder M."/>
            <person name="Brambilla E."/>
            <person name="Klenk H.-P."/>
            <person name="Eisen J.A."/>
        </authorList>
    </citation>
    <scope>NUCLEOTIDE SEQUENCE [LARGE SCALE GENOMIC DNA]</scope>
    <source>
        <strain evidence="13">ATCC 700847 / DSM 10411 / MH2</strain>
    </source>
</reference>
<evidence type="ECO:0000259" key="11">
    <source>
        <dbReference type="PROSITE" id="PS51918"/>
    </source>
</evidence>
<keyword evidence="13" id="KW-1185">Reference proteome</keyword>
<dbReference type="InterPro" id="IPR007197">
    <property type="entry name" value="rSAM"/>
</dbReference>
<gene>
    <name evidence="12" type="ordered locus">Hipma_0902</name>
</gene>
<dbReference type="PANTHER" id="PTHR13932">
    <property type="entry name" value="COPROPORPHYRINIGEN III OXIDASE"/>
    <property type="match status" value="1"/>
</dbReference>
<dbReference type="InterPro" id="IPR013785">
    <property type="entry name" value="Aldolase_TIM"/>
</dbReference>
<dbReference type="SFLD" id="SFLDG01082">
    <property type="entry name" value="B12-binding_domain_containing"/>
    <property type="match status" value="1"/>
</dbReference>
<comment type="similarity">
    <text evidence="2">Belongs to the anaerobic coproporphyrinogen-III oxidase family. HemW subfamily.</text>
</comment>
<name>F2LVT8_HIPMA</name>
<protein>
    <recommendedName>
        <fullName evidence="3 10">Heme chaperone HemW</fullName>
    </recommendedName>
</protein>
<dbReference type="SFLD" id="SFLDS00029">
    <property type="entry name" value="Radical_SAM"/>
    <property type="match status" value="1"/>
</dbReference>
<evidence type="ECO:0000256" key="5">
    <source>
        <dbReference type="ARBA" id="ARBA00022691"/>
    </source>
</evidence>
<evidence type="ECO:0000256" key="3">
    <source>
        <dbReference type="ARBA" id="ARBA00017228"/>
    </source>
</evidence>
<dbReference type="KEGG" id="hmr:Hipma_0902"/>
<proteinExistence type="inferred from homology"/>
<dbReference type="InterPro" id="IPR058240">
    <property type="entry name" value="rSAM_sf"/>
</dbReference>
<dbReference type="InterPro" id="IPR004559">
    <property type="entry name" value="HemW-like"/>
</dbReference>
<dbReference type="PROSITE" id="PS51918">
    <property type="entry name" value="RADICAL_SAM"/>
    <property type="match status" value="1"/>
</dbReference>
<dbReference type="Pfam" id="PF06969">
    <property type="entry name" value="HemN_C"/>
    <property type="match status" value="1"/>
</dbReference>
<evidence type="ECO:0000256" key="4">
    <source>
        <dbReference type="ARBA" id="ARBA00022617"/>
    </source>
</evidence>
<accession>F2LVT8</accession>
<evidence type="ECO:0000256" key="8">
    <source>
        <dbReference type="ARBA" id="ARBA00023014"/>
    </source>
</evidence>
<dbReference type="OrthoDB" id="9808022at2"/>
<dbReference type="InterPro" id="IPR010723">
    <property type="entry name" value="HemN_C"/>
</dbReference>
<comment type="function">
    <text evidence="10">Probably acts as a heme chaperone, transferring heme to an unknown acceptor. Binds one molecule of heme per monomer, possibly covalently. Binds 1 [4Fe-4S] cluster. The cluster is coordinated with 3 cysteines and an exchangeable S-adenosyl-L-methionine.</text>
</comment>
<dbReference type="InParanoid" id="F2LVT8"/>
<evidence type="ECO:0000256" key="1">
    <source>
        <dbReference type="ARBA" id="ARBA00001966"/>
    </source>
</evidence>
<dbReference type="Gene3D" id="3.20.20.70">
    <property type="entry name" value="Aldolase class I"/>
    <property type="match status" value="1"/>
</dbReference>
<comment type="cofactor">
    <cofactor evidence="1">
        <name>[4Fe-4S] cluster</name>
        <dbReference type="ChEBI" id="CHEBI:49883"/>
    </cofactor>
</comment>
<dbReference type="SMART" id="SM00729">
    <property type="entry name" value="Elp3"/>
    <property type="match status" value="1"/>
</dbReference>
<evidence type="ECO:0000256" key="10">
    <source>
        <dbReference type="RuleBase" id="RU364116"/>
    </source>
</evidence>
<dbReference type="RefSeq" id="WP_013681913.1">
    <property type="nucleotide sequence ID" value="NC_015318.1"/>
</dbReference>
<comment type="subcellular location">
    <subcellularLocation>
        <location evidence="10">Cytoplasm</location>
    </subcellularLocation>
</comment>